<sequence>MSKGKCPWSVLNSASGDTVTSRQLTDVQRRKNAQATGGQKQPCLAPLYSTLLGPVSTSPVWLTLLYSALFPLALFGSTLLYSALFPLALFGSTLLYSALFPLALFGLLYSTRPCFH</sequence>
<evidence type="ECO:0000256" key="2">
    <source>
        <dbReference type="SAM" id="Phobius"/>
    </source>
</evidence>
<keyword evidence="2" id="KW-1133">Transmembrane helix</keyword>
<comment type="caution">
    <text evidence="3">The sequence shown here is derived from an EMBL/GenBank/DDBJ whole genome shotgun (WGS) entry which is preliminary data.</text>
</comment>
<evidence type="ECO:0000313" key="3">
    <source>
        <dbReference type="EMBL" id="KAK7896257.1"/>
    </source>
</evidence>
<name>A0AAW0NB20_9GOBI</name>
<evidence type="ECO:0000256" key="1">
    <source>
        <dbReference type="SAM" id="MobiDB-lite"/>
    </source>
</evidence>
<dbReference type="EMBL" id="JBBPFD010000015">
    <property type="protein sequence ID" value="KAK7896257.1"/>
    <property type="molecule type" value="Genomic_DNA"/>
</dbReference>
<proteinExistence type="predicted"/>
<feature type="region of interest" description="Disordered" evidence="1">
    <location>
        <begin position="21"/>
        <end position="40"/>
    </location>
</feature>
<gene>
    <name evidence="3" type="ORF">WMY93_021582</name>
</gene>
<protein>
    <submittedName>
        <fullName evidence="3">Uncharacterized protein</fullName>
    </submittedName>
</protein>
<dbReference type="AlphaFoldDB" id="A0AAW0NB20"/>
<organism evidence="3 4">
    <name type="scientific">Mugilogobius chulae</name>
    <name type="common">yellowstripe goby</name>
    <dbReference type="NCBI Taxonomy" id="88201"/>
    <lineage>
        <taxon>Eukaryota</taxon>
        <taxon>Metazoa</taxon>
        <taxon>Chordata</taxon>
        <taxon>Craniata</taxon>
        <taxon>Vertebrata</taxon>
        <taxon>Euteleostomi</taxon>
        <taxon>Actinopterygii</taxon>
        <taxon>Neopterygii</taxon>
        <taxon>Teleostei</taxon>
        <taxon>Neoteleostei</taxon>
        <taxon>Acanthomorphata</taxon>
        <taxon>Gobiaria</taxon>
        <taxon>Gobiiformes</taxon>
        <taxon>Gobioidei</taxon>
        <taxon>Gobiidae</taxon>
        <taxon>Gobionellinae</taxon>
        <taxon>Mugilogobius</taxon>
    </lineage>
</organism>
<keyword evidence="4" id="KW-1185">Reference proteome</keyword>
<evidence type="ECO:0000313" key="4">
    <source>
        <dbReference type="Proteomes" id="UP001460270"/>
    </source>
</evidence>
<feature type="transmembrane region" description="Helical" evidence="2">
    <location>
        <begin position="87"/>
        <end position="109"/>
    </location>
</feature>
<reference evidence="4" key="1">
    <citation type="submission" date="2024-04" db="EMBL/GenBank/DDBJ databases">
        <title>Salinicola lusitanus LLJ914,a marine bacterium isolated from the Okinawa Trough.</title>
        <authorList>
            <person name="Li J."/>
        </authorList>
    </citation>
    <scope>NUCLEOTIDE SEQUENCE [LARGE SCALE GENOMIC DNA]</scope>
</reference>
<dbReference type="Proteomes" id="UP001460270">
    <property type="component" value="Unassembled WGS sequence"/>
</dbReference>
<keyword evidence="2" id="KW-0812">Transmembrane</keyword>
<feature type="transmembrane region" description="Helical" evidence="2">
    <location>
        <begin position="60"/>
        <end position="81"/>
    </location>
</feature>
<accession>A0AAW0NB20</accession>
<keyword evidence="2" id="KW-0472">Membrane</keyword>